<name>A0A176W9E5_MARPO</name>
<accession>A0A176W9E5</accession>
<keyword evidence="3" id="KW-1185">Reference proteome</keyword>
<reference evidence="2" key="1">
    <citation type="submission" date="2016-03" db="EMBL/GenBank/DDBJ databases">
        <title>Mechanisms controlling the formation of the plant cell surface in tip-growing cells are functionally conserved among land plants.</title>
        <authorList>
            <person name="Honkanen S."/>
            <person name="Jones V.A."/>
            <person name="Morieri G."/>
            <person name="Champion C."/>
            <person name="Hetherington A.J."/>
            <person name="Kelly S."/>
            <person name="Saint-Marcoux D."/>
            <person name="Proust H."/>
            <person name="Prescott H."/>
            <person name="Dolan L."/>
        </authorList>
    </citation>
    <scope>NUCLEOTIDE SEQUENCE [LARGE SCALE GENOMIC DNA]</scope>
    <source>
        <tissue evidence="2">Whole gametophyte</tissue>
    </source>
</reference>
<gene>
    <name evidence="2" type="ORF">AXG93_3884s1540</name>
</gene>
<comment type="caution">
    <text evidence="2">The sequence shown here is derived from an EMBL/GenBank/DDBJ whole genome shotgun (WGS) entry which is preliminary data.</text>
</comment>
<sequence>MYNRDARSGALAGIGQSDGVESEGMSEGGGPDGEDSERRNQWIYRIARGKARHRENNDKAAADGKGKGPLRDRKRATGRRAGKDKDDSDSEEELVFDGMEEEIPRQNLLNSALRTTYTARPTLVIDHSIAGDKIVHTGSSSSLYKFSSLPRKTAEDITYRAKVPGVSLSLIFCLSSGDCLRFPREISDIADSLQNSSSRIEINTVVTSKDSISETPGADVE</sequence>
<organism evidence="2 3">
    <name type="scientific">Marchantia polymorpha subsp. ruderalis</name>
    <dbReference type="NCBI Taxonomy" id="1480154"/>
    <lineage>
        <taxon>Eukaryota</taxon>
        <taxon>Viridiplantae</taxon>
        <taxon>Streptophyta</taxon>
        <taxon>Embryophyta</taxon>
        <taxon>Marchantiophyta</taxon>
        <taxon>Marchantiopsida</taxon>
        <taxon>Marchantiidae</taxon>
        <taxon>Marchantiales</taxon>
        <taxon>Marchantiaceae</taxon>
        <taxon>Marchantia</taxon>
    </lineage>
</organism>
<evidence type="ECO:0000313" key="2">
    <source>
        <dbReference type="EMBL" id="OAE29758.1"/>
    </source>
</evidence>
<feature type="compositionally biased region" description="Basic and acidic residues" evidence="1">
    <location>
        <begin position="54"/>
        <end position="71"/>
    </location>
</feature>
<dbReference type="EMBL" id="LVLJ01001430">
    <property type="protein sequence ID" value="OAE29758.1"/>
    <property type="molecule type" value="Genomic_DNA"/>
</dbReference>
<evidence type="ECO:0000313" key="3">
    <source>
        <dbReference type="Proteomes" id="UP000077202"/>
    </source>
</evidence>
<dbReference type="AlphaFoldDB" id="A0A176W9E5"/>
<evidence type="ECO:0000256" key="1">
    <source>
        <dbReference type="SAM" id="MobiDB-lite"/>
    </source>
</evidence>
<proteinExistence type="predicted"/>
<feature type="compositionally biased region" description="Acidic residues" evidence="1">
    <location>
        <begin position="87"/>
        <end position="99"/>
    </location>
</feature>
<protein>
    <submittedName>
        <fullName evidence="2">Uncharacterized protein</fullName>
    </submittedName>
</protein>
<feature type="region of interest" description="Disordered" evidence="1">
    <location>
        <begin position="1"/>
        <end position="99"/>
    </location>
</feature>
<dbReference type="Proteomes" id="UP000077202">
    <property type="component" value="Unassembled WGS sequence"/>
</dbReference>